<dbReference type="VEuPathDB" id="FungiDB:ASPTUDRAFT_40105"/>
<dbReference type="EMBL" id="KV878187">
    <property type="protein sequence ID" value="OJI87029.1"/>
    <property type="molecule type" value="Genomic_DNA"/>
</dbReference>
<gene>
    <name evidence="2" type="ORF">ASPTUDRAFT_40105</name>
</gene>
<feature type="chain" id="PRO_5012228353" evidence="1">
    <location>
        <begin position="23"/>
        <end position="63"/>
    </location>
</feature>
<dbReference type="Proteomes" id="UP000184304">
    <property type="component" value="Unassembled WGS sequence"/>
</dbReference>
<evidence type="ECO:0000313" key="3">
    <source>
        <dbReference type="Proteomes" id="UP000184304"/>
    </source>
</evidence>
<feature type="signal peptide" evidence="1">
    <location>
        <begin position="1"/>
        <end position="22"/>
    </location>
</feature>
<proteinExistence type="predicted"/>
<name>A0A1L9NCP0_ASPTC</name>
<protein>
    <submittedName>
        <fullName evidence="2">Uncharacterized protein</fullName>
    </submittedName>
</protein>
<evidence type="ECO:0000256" key="1">
    <source>
        <dbReference type="SAM" id="SignalP"/>
    </source>
</evidence>
<keyword evidence="3" id="KW-1185">Reference proteome</keyword>
<reference evidence="3" key="1">
    <citation type="journal article" date="2017" name="Genome Biol.">
        <title>Comparative genomics reveals high biological diversity and specific adaptations in the industrially and medically important fungal genus Aspergillus.</title>
        <authorList>
            <person name="de Vries R.P."/>
            <person name="Riley R."/>
            <person name="Wiebenga A."/>
            <person name="Aguilar-Osorio G."/>
            <person name="Amillis S."/>
            <person name="Uchima C.A."/>
            <person name="Anderluh G."/>
            <person name="Asadollahi M."/>
            <person name="Askin M."/>
            <person name="Barry K."/>
            <person name="Battaglia E."/>
            <person name="Bayram O."/>
            <person name="Benocci T."/>
            <person name="Braus-Stromeyer S.A."/>
            <person name="Caldana C."/>
            <person name="Canovas D."/>
            <person name="Cerqueira G.C."/>
            <person name="Chen F."/>
            <person name="Chen W."/>
            <person name="Choi C."/>
            <person name="Clum A."/>
            <person name="Dos Santos R.A."/>
            <person name="Damasio A.R."/>
            <person name="Diallinas G."/>
            <person name="Emri T."/>
            <person name="Fekete E."/>
            <person name="Flipphi M."/>
            <person name="Freyberg S."/>
            <person name="Gallo A."/>
            <person name="Gournas C."/>
            <person name="Habgood R."/>
            <person name="Hainaut M."/>
            <person name="Harispe M.L."/>
            <person name="Henrissat B."/>
            <person name="Hilden K.S."/>
            <person name="Hope R."/>
            <person name="Hossain A."/>
            <person name="Karabika E."/>
            <person name="Karaffa L."/>
            <person name="Karanyi Z."/>
            <person name="Krasevec N."/>
            <person name="Kuo A."/>
            <person name="Kusch H."/>
            <person name="LaButti K."/>
            <person name="Lagendijk E.L."/>
            <person name="Lapidus A."/>
            <person name="Levasseur A."/>
            <person name="Lindquist E."/>
            <person name="Lipzen A."/>
            <person name="Logrieco A.F."/>
            <person name="MacCabe A."/>
            <person name="Maekelae M.R."/>
            <person name="Malavazi I."/>
            <person name="Melin P."/>
            <person name="Meyer V."/>
            <person name="Mielnichuk N."/>
            <person name="Miskei M."/>
            <person name="Molnar A.P."/>
            <person name="Mule G."/>
            <person name="Ngan C.Y."/>
            <person name="Orejas M."/>
            <person name="Orosz E."/>
            <person name="Ouedraogo J.P."/>
            <person name="Overkamp K.M."/>
            <person name="Park H.-S."/>
            <person name="Perrone G."/>
            <person name="Piumi F."/>
            <person name="Punt P.J."/>
            <person name="Ram A.F."/>
            <person name="Ramon A."/>
            <person name="Rauscher S."/>
            <person name="Record E."/>
            <person name="Riano-Pachon D.M."/>
            <person name="Robert V."/>
            <person name="Roehrig J."/>
            <person name="Ruller R."/>
            <person name="Salamov A."/>
            <person name="Salih N.S."/>
            <person name="Samson R.A."/>
            <person name="Sandor E."/>
            <person name="Sanguinetti M."/>
            <person name="Schuetze T."/>
            <person name="Sepcic K."/>
            <person name="Shelest E."/>
            <person name="Sherlock G."/>
            <person name="Sophianopoulou V."/>
            <person name="Squina F.M."/>
            <person name="Sun H."/>
            <person name="Susca A."/>
            <person name="Todd R.B."/>
            <person name="Tsang A."/>
            <person name="Unkles S.E."/>
            <person name="van de Wiele N."/>
            <person name="van Rossen-Uffink D."/>
            <person name="Oliveira J.V."/>
            <person name="Vesth T.C."/>
            <person name="Visser J."/>
            <person name="Yu J.-H."/>
            <person name="Zhou M."/>
            <person name="Andersen M.R."/>
            <person name="Archer D.B."/>
            <person name="Baker S.E."/>
            <person name="Benoit I."/>
            <person name="Brakhage A.A."/>
            <person name="Braus G.H."/>
            <person name="Fischer R."/>
            <person name="Frisvad J.C."/>
            <person name="Goldman G.H."/>
            <person name="Houbraken J."/>
            <person name="Oakley B."/>
            <person name="Pocsi I."/>
            <person name="Scazzocchio C."/>
            <person name="Seiboth B."/>
            <person name="vanKuyk P.A."/>
            <person name="Wortman J."/>
            <person name="Dyer P.S."/>
            <person name="Grigoriev I.V."/>
        </authorList>
    </citation>
    <scope>NUCLEOTIDE SEQUENCE [LARGE SCALE GENOMIC DNA]</scope>
    <source>
        <strain evidence="3">CBS 134.48</strain>
    </source>
</reference>
<organism evidence="2 3">
    <name type="scientific">Aspergillus tubingensis (strain CBS 134.48)</name>
    <dbReference type="NCBI Taxonomy" id="767770"/>
    <lineage>
        <taxon>Eukaryota</taxon>
        <taxon>Fungi</taxon>
        <taxon>Dikarya</taxon>
        <taxon>Ascomycota</taxon>
        <taxon>Pezizomycotina</taxon>
        <taxon>Eurotiomycetes</taxon>
        <taxon>Eurotiomycetidae</taxon>
        <taxon>Eurotiales</taxon>
        <taxon>Aspergillaceae</taxon>
        <taxon>Aspergillus</taxon>
        <taxon>Aspergillus subgen. Circumdati</taxon>
    </lineage>
</organism>
<dbReference type="AlphaFoldDB" id="A0A1L9NCP0"/>
<keyword evidence="1" id="KW-0732">Signal</keyword>
<accession>A0A1L9NCP0</accession>
<evidence type="ECO:0000313" key="2">
    <source>
        <dbReference type="EMBL" id="OJI87029.1"/>
    </source>
</evidence>
<sequence>MASWYFIVPFLFAIYCSPEAMSSSQLSQAERFTEVNSDVNPTLTARGLLLVLIRMTTPIWRCM</sequence>
<feature type="non-terminal residue" evidence="2">
    <location>
        <position position="63"/>
    </location>
</feature>